<evidence type="ECO:0000313" key="8">
    <source>
        <dbReference type="Proteomes" id="UP000261340"/>
    </source>
</evidence>
<feature type="transmembrane region" description="Helical" evidence="6">
    <location>
        <begin position="94"/>
        <end position="114"/>
    </location>
</feature>
<dbReference type="PANTHER" id="PTHR13999:SF31">
    <property type="entry name" value="IFITM1-RELATED"/>
    <property type="match status" value="1"/>
</dbReference>
<keyword evidence="4 6" id="KW-1133">Transmembrane helix</keyword>
<comment type="similarity">
    <text evidence="2">Belongs to the CD225/Dispanin family.</text>
</comment>
<dbReference type="Pfam" id="PF04505">
    <property type="entry name" value="CD225"/>
    <property type="match status" value="1"/>
</dbReference>
<evidence type="ECO:0000313" key="7">
    <source>
        <dbReference type="Ensembl" id="ENSACIP00000013833.1"/>
    </source>
</evidence>
<dbReference type="AlphaFoldDB" id="A0A3Q0RVW2"/>
<name>A0A3Q0RVW2_AMPCI</name>
<dbReference type="GO" id="GO:0005886">
    <property type="term" value="C:plasma membrane"/>
    <property type="evidence" value="ECO:0007669"/>
    <property type="project" value="TreeGrafter"/>
</dbReference>
<dbReference type="Proteomes" id="UP000261340">
    <property type="component" value="Unplaced"/>
</dbReference>
<evidence type="ECO:0000256" key="3">
    <source>
        <dbReference type="ARBA" id="ARBA00022692"/>
    </source>
</evidence>
<dbReference type="GeneTree" id="ENSGT00950000182857"/>
<evidence type="ECO:0000256" key="2">
    <source>
        <dbReference type="ARBA" id="ARBA00006843"/>
    </source>
</evidence>
<accession>A0A3Q0RVW2</accession>
<evidence type="ECO:0000256" key="1">
    <source>
        <dbReference type="ARBA" id="ARBA00004370"/>
    </source>
</evidence>
<evidence type="ECO:0000256" key="4">
    <source>
        <dbReference type="ARBA" id="ARBA00022989"/>
    </source>
</evidence>
<organism evidence="7 8">
    <name type="scientific">Amphilophus citrinellus</name>
    <name type="common">Midas cichlid</name>
    <name type="synonym">Cichlasoma citrinellum</name>
    <dbReference type="NCBI Taxonomy" id="61819"/>
    <lineage>
        <taxon>Eukaryota</taxon>
        <taxon>Metazoa</taxon>
        <taxon>Chordata</taxon>
        <taxon>Craniata</taxon>
        <taxon>Vertebrata</taxon>
        <taxon>Euteleostomi</taxon>
        <taxon>Actinopterygii</taxon>
        <taxon>Neopterygii</taxon>
        <taxon>Teleostei</taxon>
        <taxon>Neoteleostei</taxon>
        <taxon>Acanthomorphata</taxon>
        <taxon>Ovalentaria</taxon>
        <taxon>Cichlomorphae</taxon>
        <taxon>Cichliformes</taxon>
        <taxon>Cichlidae</taxon>
        <taxon>New World cichlids</taxon>
        <taxon>Cichlasomatinae</taxon>
        <taxon>Heroini</taxon>
        <taxon>Amphilophus</taxon>
    </lineage>
</organism>
<keyword evidence="3 6" id="KW-0812">Transmembrane</keyword>
<feature type="transmembrane region" description="Helical" evidence="6">
    <location>
        <begin position="46"/>
        <end position="67"/>
    </location>
</feature>
<reference evidence="7" key="1">
    <citation type="submission" date="2025-08" db="UniProtKB">
        <authorList>
            <consortium name="Ensembl"/>
        </authorList>
    </citation>
    <scope>IDENTIFICATION</scope>
</reference>
<dbReference type="PANTHER" id="PTHR13999">
    <property type="entry name" value="INTERFERON INDUCIBLE TRANSMEMBRANE PROTEIN"/>
    <property type="match status" value="1"/>
</dbReference>
<proteinExistence type="inferred from homology"/>
<protein>
    <submittedName>
        <fullName evidence="7">Uncharacterized protein</fullName>
    </submittedName>
</protein>
<reference evidence="7" key="2">
    <citation type="submission" date="2025-09" db="UniProtKB">
        <authorList>
            <consortium name="Ensembl"/>
        </authorList>
    </citation>
    <scope>IDENTIFICATION</scope>
</reference>
<dbReference type="Ensembl" id="ENSACIT00000014204.1">
    <property type="protein sequence ID" value="ENSACIP00000013833.1"/>
    <property type="gene ID" value="ENSACIG00000010743.1"/>
</dbReference>
<evidence type="ECO:0000256" key="5">
    <source>
        <dbReference type="ARBA" id="ARBA00023136"/>
    </source>
</evidence>
<comment type="subcellular location">
    <subcellularLocation>
        <location evidence="1">Membrane</location>
    </subcellularLocation>
</comment>
<keyword evidence="8" id="KW-1185">Reference proteome</keyword>
<keyword evidence="5 6" id="KW-0472">Membrane</keyword>
<dbReference type="InterPro" id="IPR051517">
    <property type="entry name" value="IFITM_antiviral_protein"/>
</dbReference>
<sequence>MYDVHTGQPGGPQLRTFDGHPGQYGGSPLVQHTTVNITTDPPKDHIIWSLLCFVHLNPCCLGLAALIHSIKARDRKMVGDVEGARRYGSTARQFNIAATVLSVVVFVIFIIVIINAPAKIASSLNHYPNRRGY</sequence>
<evidence type="ECO:0000256" key="6">
    <source>
        <dbReference type="SAM" id="Phobius"/>
    </source>
</evidence>
<dbReference type="InterPro" id="IPR007593">
    <property type="entry name" value="CD225/Dispanin_fam"/>
</dbReference>